<dbReference type="GO" id="GO:0006564">
    <property type="term" value="P:L-serine biosynthetic process"/>
    <property type="evidence" value="ECO:0007669"/>
    <property type="project" value="UniProtKB-UniRule"/>
</dbReference>
<evidence type="ECO:0000256" key="6">
    <source>
        <dbReference type="ARBA" id="ARBA00022679"/>
    </source>
</evidence>
<protein>
    <recommendedName>
        <fullName evidence="12">Phosphoserine aminotransferase</fullName>
        <ecNumber evidence="12">2.6.1.52</ecNumber>
    </recommendedName>
    <alternativeName>
        <fullName evidence="12">Phosphohydroxythreonine aminotransferase</fullName>
        <shortName evidence="12">PSAT</shortName>
    </alternativeName>
</protein>
<dbReference type="InterPro" id="IPR015424">
    <property type="entry name" value="PyrdxlP-dep_Trfase"/>
</dbReference>
<evidence type="ECO:0000256" key="7">
    <source>
        <dbReference type="ARBA" id="ARBA00022898"/>
    </source>
</evidence>
<comment type="similarity">
    <text evidence="3 12">Belongs to the class-V pyridoxal-phosphate-dependent aminotransferase family. SerC subfamily.</text>
</comment>
<proteinExistence type="inferred from homology"/>
<feature type="modified residue" description="N6-(pyridoxal phosphate)lysine" evidence="12">
    <location>
        <position position="191"/>
    </location>
</feature>
<dbReference type="Pfam" id="PF00266">
    <property type="entry name" value="Aminotran_5"/>
    <property type="match status" value="1"/>
</dbReference>
<comment type="cofactor">
    <cofactor evidence="12">
        <name>pyridoxal 5'-phosphate</name>
        <dbReference type="ChEBI" id="CHEBI:597326"/>
    </cofactor>
    <text evidence="12">Binds 1 pyridoxal phosphate per subunit.</text>
</comment>
<evidence type="ECO:0000313" key="15">
    <source>
        <dbReference type="Proteomes" id="UP000824267"/>
    </source>
</evidence>
<keyword evidence="6 12" id="KW-0808">Transferase</keyword>
<dbReference type="NCBIfam" id="TIGR01364">
    <property type="entry name" value="serC_1"/>
    <property type="match status" value="1"/>
</dbReference>
<evidence type="ECO:0000313" key="14">
    <source>
        <dbReference type="EMBL" id="HIW86791.1"/>
    </source>
</evidence>
<comment type="caution">
    <text evidence="14">The sequence shown here is derived from an EMBL/GenBank/DDBJ whole genome shotgun (WGS) entry which is preliminary data.</text>
</comment>
<dbReference type="Proteomes" id="UP000824267">
    <property type="component" value="Unassembled WGS sequence"/>
</dbReference>
<evidence type="ECO:0000256" key="11">
    <source>
        <dbReference type="ARBA" id="ARBA00049007"/>
    </source>
</evidence>
<feature type="binding site" evidence="12">
    <location>
        <position position="167"/>
    </location>
    <ligand>
        <name>pyridoxal 5'-phosphate</name>
        <dbReference type="ChEBI" id="CHEBI:597326"/>
    </ligand>
</feature>
<dbReference type="PANTHER" id="PTHR43247">
    <property type="entry name" value="PHOSPHOSERINE AMINOTRANSFERASE"/>
    <property type="match status" value="1"/>
</dbReference>
<comment type="pathway">
    <text evidence="2 12">Amino-acid biosynthesis; L-serine biosynthesis; L-serine from 3-phospho-D-glycerate: step 2/3.</text>
</comment>
<evidence type="ECO:0000256" key="8">
    <source>
        <dbReference type="ARBA" id="ARBA00023096"/>
    </source>
</evidence>
<name>A0A9D1UHH0_9BACT</name>
<dbReference type="Gene3D" id="3.90.1150.10">
    <property type="entry name" value="Aspartate Aminotransferase, domain 1"/>
    <property type="match status" value="1"/>
</dbReference>
<keyword evidence="8 12" id="KW-0664">Pyridoxine biosynthesis</keyword>
<reference evidence="14" key="2">
    <citation type="submission" date="2021-04" db="EMBL/GenBank/DDBJ databases">
        <authorList>
            <person name="Gilroy R."/>
        </authorList>
    </citation>
    <scope>NUCLEOTIDE SEQUENCE</scope>
    <source>
        <strain evidence="14">Gambia16-930</strain>
    </source>
</reference>
<evidence type="ECO:0000256" key="12">
    <source>
        <dbReference type="HAMAP-Rule" id="MF_00160"/>
    </source>
</evidence>
<feature type="binding site" evidence="12">
    <location>
        <position position="148"/>
    </location>
    <ligand>
        <name>pyridoxal 5'-phosphate</name>
        <dbReference type="ChEBI" id="CHEBI:597326"/>
    </ligand>
</feature>
<dbReference type="GO" id="GO:0004648">
    <property type="term" value="F:O-phospho-L-serine:2-oxoglutarate aminotransferase activity"/>
    <property type="evidence" value="ECO:0007669"/>
    <property type="project" value="UniProtKB-UniRule"/>
</dbReference>
<dbReference type="NCBIfam" id="NF003764">
    <property type="entry name" value="PRK05355.1"/>
    <property type="match status" value="1"/>
</dbReference>
<keyword evidence="7 12" id="KW-0663">Pyridoxal phosphate</keyword>
<feature type="domain" description="Aminotransferase class V" evidence="13">
    <location>
        <begin position="5"/>
        <end position="350"/>
    </location>
</feature>
<comment type="catalytic activity">
    <reaction evidence="10 12">
        <text>4-(phosphooxy)-L-threonine + 2-oxoglutarate = (R)-3-hydroxy-2-oxo-4-phosphooxybutanoate + L-glutamate</text>
        <dbReference type="Rhea" id="RHEA:16573"/>
        <dbReference type="ChEBI" id="CHEBI:16810"/>
        <dbReference type="ChEBI" id="CHEBI:29985"/>
        <dbReference type="ChEBI" id="CHEBI:58452"/>
        <dbReference type="ChEBI" id="CHEBI:58538"/>
        <dbReference type="EC" id="2.6.1.52"/>
    </reaction>
</comment>
<dbReference type="InterPro" id="IPR015422">
    <property type="entry name" value="PyrdxlP-dep_Trfase_small"/>
</dbReference>
<dbReference type="InterPro" id="IPR022278">
    <property type="entry name" value="Pser_aminoTfrase"/>
</dbReference>
<feature type="binding site" evidence="12">
    <location>
        <begin position="236"/>
        <end position="237"/>
    </location>
    <ligand>
        <name>pyridoxal 5'-phosphate</name>
        <dbReference type="ChEBI" id="CHEBI:597326"/>
    </ligand>
</feature>
<evidence type="ECO:0000256" key="1">
    <source>
        <dbReference type="ARBA" id="ARBA00004915"/>
    </source>
</evidence>
<dbReference type="GO" id="GO:0030170">
    <property type="term" value="F:pyridoxal phosphate binding"/>
    <property type="evidence" value="ECO:0007669"/>
    <property type="project" value="UniProtKB-UniRule"/>
</dbReference>
<keyword evidence="4 12" id="KW-0032">Aminotransferase</keyword>
<dbReference type="InterPro" id="IPR000192">
    <property type="entry name" value="Aminotrans_V_dom"/>
</dbReference>
<feature type="binding site" evidence="12">
    <location>
        <position position="190"/>
    </location>
    <ligand>
        <name>pyridoxal 5'-phosphate</name>
        <dbReference type="ChEBI" id="CHEBI:597326"/>
    </ligand>
</feature>
<organism evidence="14 15">
    <name type="scientific">Candidatus Onthomorpha intestinigallinarum</name>
    <dbReference type="NCBI Taxonomy" id="2840880"/>
    <lineage>
        <taxon>Bacteria</taxon>
        <taxon>Pseudomonadati</taxon>
        <taxon>Bacteroidota</taxon>
        <taxon>Bacteroidia</taxon>
        <taxon>Bacteroidales</taxon>
        <taxon>Candidatus Onthomorpha</taxon>
    </lineage>
</organism>
<feature type="binding site" evidence="12">
    <location>
        <position position="100"/>
    </location>
    <ligand>
        <name>pyridoxal 5'-phosphate</name>
        <dbReference type="ChEBI" id="CHEBI:597326"/>
    </ligand>
</feature>
<comment type="caution">
    <text evidence="12">Lacks conserved residue(s) required for the propagation of feature annotation.</text>
</comment>
<dbReference type="HAMAP" id="MF_00160">
    <property type="entry name" value="SerC_aminotrans_5"/>
    <property type="match status" value="1"/>
</dbReference>
<evidence type="ECO:0000259" key="13">
    <source>
        <dbReference type="Pfam" id="PF00266"/>
    </source>
</evidence>
<dbReference type="FunFam" id="3.90.1150.10:FF:000006">
    <property type="entry name" value="Phosphoserine aminotransferase"/>
    <property type="match status" value="1"/>
</dbReference>
<dbReference type="GO" id="GO:0005737">
    <property type="term" value="C:cytoplasm"/>
    <property type="evidence" value="ECO:0007669"/>
    <property type="project" value="UniProtKB-SubCell"/>
</dbReference>
<comment type="pathway">
    <text evidence="1 12">Cofactor biosynthesis; pyridoxine 5'-phosphate biosynthesis; pyridoxine 5'-phosphate from D-erythrose 4-phosphate: step 3/5.</text>
</comment>
<dbReference type="Gene3D" id="3.40.640.10">
    <property type="entry name" value="Type I PLP-dependent aspartate aminotransferase-like (Major domain)"/>
    <property type="match status" value="1"/>
</dbReference>
<keyword evidence="12" id="KW-0963">Cytoplasm</keyword>
<reference evidence="14" key="1">
    <citation type="journal article" date="2021" name="PeerJ">
        <title>Extensive microbial diversity within the chicken gut microbiome revealed by metagenomics and culture.</title>
        <authorList>
            <person name="Gilroy R."/>
            <person name="Ravi A."/>
            <person name="Getino M."/>
            <person name="Pursley I."/>
            <person name="Horton D.L."/>
            <person name="Alikhan N.F."/>
            <person name="Baker D."/>
            <person name="Gharbi K."/>
            <person name="Hall N."/>
            <person name="Watson M."/>
            <person name="Adriaenssens E.M."/>
            <person name="Foster-Nyarko E."/>
            <person name="Jarju S."/>
            <person name="Secka A."/>
            <person name="Antonio M."/>
            <person name="Oren A."/>
            <person name="Chaudhuri R.R."/>
            <person name="La Ragione R."/>
            <person name="Hildebrand F."/>
            <person name="Pallen M.J."/>
        </authorList>
    </citation>
    <scope>NUCLEOTIDE SEQUENCE</scope>
    <source>
        <strain evidence="14">Gambia16-930</strain>
    </source>
</reference>
<evidence type="ECO:0000256" key="10">
    <source>
        <dbReference type="ARBA" id="ARBA00047630"/>
    </source>
</evidence>
<evidence type="ECO:0000256" key="5">
    <source>
        <dbReference type="ARBA" id="ARBA00022605"/>
    </source>
</evidence>
<dbReference type="PIRSF" id="PIRSF000525">
    <property type="entry name" value="SerC"/>
    <property type="match status" value="1"/>
</dbReference>
<dbReference type="AlphaFoldDB" id="A0A9D1UHH0"/>
<accession>A0A9D1UHH0</accession>
<comment type="subcellular location">
    <subcellularLocation>
        <location evidence="12">Cytoplasm</location>
    </subcellularLocation>
</comment>
<dbReference type="FunFam" id="3.40.640.10:FF:000010">
    <property type="entry name" value="Phosphoserine aminotransferase"/>
    <property type="match status" value="1"/>
</dbReference>
<gene>
    <name evidence="12 14" type="primary">serC</name>
    <name evidence="14" type="ORF">IAC47_00740</name>
</gene>
<dbReference type="EMBL" id="DXGG01000028">
    <property type="protein sequence ID" value="HIW86791.1"/>
    <property type="molecule type" value="Genomic_DNA"/>
</dbReference>
<evidence type="ECO:0000256" key="2">
    <source>
        <dbReference type="ARBA" id="ARBA00005099"/>
    </source>
</evidence>
<dbReference type="SUPFAM" id="SSF53383">
    <property type="entry name" value="PLP-dependent transferases"/>
    <property type="match status" value="1"/>
</dbReference>
<evidence type="ECO:0000256" key="3">
    <source>
        <dbReference type="ARBA" id="ARBA00006904"/>
    </source>
</evidence>
<dbReference type="InterPro" id="IPR015421">
    <property type="entry name" value="PyrdxlP-dep_Trfase_major"/>
</dbReference>
<keyword evidence="5 12" id="KW-0028">Amino-acid biosynthesis</keyword>
<comment type="catalytic activity">
    <reaction evidence="11 12">
        <text>O-phospho-L-serine + 2-oxoglutarate = 3-phosphooxypyruvate + L-glutamate</text>
        <dbReference type="Rhea" id="RHEA:14329"/>
        <dbReference type="ChEBI" id="CHEBI:16810"/>
        <dbReference type="ChEBI" id="CHEBI:18110"/>
        <dbReference type="ChEBI" id="CHEBI:29985"/>
        <dbReference type="ChEBI" id="CHEBI:57524"/>
        <dbReference type="EC" id="2.6.1.52"/>
    </reaction>
</comment>
<dbReference type="EC" id="2.6.1.52" evidence="12"/>
<evidence type="ECO:0000256" key="9">
    <source>
        <dbReference type="ARBA" id="ARBA00023299"/>
    </source>
</evidence>
<dbReference type="GO" id="GO:0008615">
    <property type="term" value="P:pyridoxine biosynthetic process"/>
    <property type="evidence" value="ECO:0007669"/>
    <property type="project" value="UniProtKB-UniRule"/>
</dbReference>
<comment type="subunit">
    <text evidence="12">Homodimer.</text>
</comment>
<comment type="function">
    <text evidence="12">Catalyzes the reversible conversion of 3-phosphohydroxypyruvate to phosphoserine and of 3-hydroxy-2-oxo-4-phosphonooxybutanoate to phosphohydroxythreonine.</text>
</comment>
<evidence type="ECO:0000256" key="4">
    <source>
        <dbReference type="ARBA" id="ARBA00022576"/>
    </source>
</evidence>
<keyword evidence="9 12" id="KW-0718">Serine biosynthesis</keyword>
<dbReference type="PANTHER" id="PTHR43247:SF1">
    <property type="entry name" value="PHOSPHOSERINE AMINOTRANSFERASE"/>
    <property type="match status" value="1"/>
</dbReference>
<feature type="binding site" evidence="12">
    <location>
        <position position="42"/>
    </location>
    <ligand>
        <name>L-glutamate</name>
        <dbReference type="ChEBI" id="CHEBI:29985"/>
    </ligand>
</feature>
<sequence length="362" mass="40565">MAQVHNFNAGPCVLPKQAIESAIEAIRNFDNTGIGILEISHRTPGWERIMAETEQLWRDLLHIPDNYEVLFLGGGASTQFFTVAANLLNKKAAYLQTGVWAKKAIKEAKFYGEVEVVASSEDKTYSYIPKGYTIPTDADYFHITTNNTIYGTEIKYDIDSPVPLVADMSSDIMSRPVDVSKYALIYGGAQKNVGPAGVTFVIVRKDILGKVERKLQTMVDYRTHIGEEKKNKSMFNTPPVFSIFVMHETLKWLKEKMGGVEGINKINKEKAEMLYNEIDRNKMFVGTAEKEDRSIMNVCFVMAPGYEDKQDAFMAFAKERGMVGIKGHRSVGGFRASIYNACPVESVKALISCMQEFEKLNA</sequence>
<feature type="binding site" evidence="12">
    <location>
        <begin position="76"/>
        <end position="77"/>
    </location>
    <ligand>
        <name>pyridoxal 5'-phosphate</name>
        <dbReference type="ChEBI" id="CHEBI:597326"/>
    </ligand>
</feature>